<dbReference type="CDD" id="cd00609">
    <property type="entry name" value="AAT_like"/>
    <property type="match status" value="1"/>
</dbReference>
<dbReference type="InterPro" id="IPR015422">
    <property type="entry name" value="PyrdxlP-dep_Trfase_small"/>
</dbReference>
<dbReference type="Gene3D" id="3.90.1150.10">
    <property type="entry name" value="Aspartate Aminotransferase, domain 1"/>
    <property type="match status" value="1"/>
</dbReference>
<sequence length="389" mass="42906">MEHLLNPKVKEIEISGIRKFSNLVAQNDNVISLTIGQPDFFTPHHVKAAAKKAIDENATAYTPNAGGLELRQAVQLYMKKKADLNYEAETEIIVTTGASQAIDASLRTILSPGDEVILPGPIYPGYEPIIRMCGAIPVHVDTTTHGFKLTARLIEESLTPKTKCVVLPYPSNPTGVTLSEEELKNIAAVLKGRNVFVLSDEIYSELTFDRPHYSIASFLRDQTIVINGLSKSHSMTGWRIGFIFAPKEIAKHILKVHQYSVTCASSISQKAALEAVTNGVDDALIMREQYKKRLDYVYDRLVSMGLDVVKPSGAFYIFPSIKSFGMSSFDFSMALLEDAGVALVPGSSFSKLGEGYVRLSFAYSLDTLREGLDRLEAFVLKTRESMQTI</sequence>
<dbReference type="Pfam" id="PF00155">
    <property type="entry name" value="Aminotran_1_2"/>
    <property type="match status" value="1"/>
</dbReference>
<dbReference type="Proteomes" id="UP000075430">
    <property type="component" value="Unassembled WGS sequence"/>
</dbReference>
<keyword evidence="9" id="KW-1185">Reference proteome</keyword>
<dbReference type="PROSITE" id="PS00105">
    <property type="entry name" value="AA_TRANSFER_CLASS_1"/>
    <property type="match status" value="1"/>
</dbReference>
<reference evidence="9" key="1">
    <citation type="submission" date="2016-02" db="EMBL/GenBank/DDBJ databases">
        <authorList>
            <person name="Dunlap C."/>
        </authorList>
    </citation>
    <scope>NUCLEOTIDE SEQUENCE [LARGE SCALE GENOMIC DNA]</scope>
    <source>
        <strain evidence="9">NRRL B-41092</strain>
    </source>
</reference>
<evidence type="ECO:0000313" key="8">
    <source>
        <dbReference type="EMBL" id="KXZ18009.1"/>
    </source>
</evidence>
<evidence type="ECO:0000256" key="6">
    <source>
        <dbReference type="RuleBase" id="RU000481"/>
    </source>
</evidence>
<dbReference type="STRING" id="1793963.AXI58_17660"/>
<dbReference type="GO" id="GO:0008483">
    <property type="term" value="F:transaminase activity"/>
    <property type="evidence" value="ECO:0007669"/>
    <property type="project" value="UniProtKB-KW"/>
</dbReference>
<evidence type="ECO:0000256" key="4">
    <source>
        <dbReference type="ARBA" id="ARBA00022679"/>
    </source>
</evidence>
<dbReference type="InterPro" id="IPR015424">
    <property type="entry name" value="PyrdxlP-dep_Trfase"/>
</dbReference>
<keyword evidence="3 6" id="KW-0032">Aminotransferase</keyword>
<dbReference type="AlphaFoldDB" id="A0A150F679"/>
<dbReference type="GO" id="GO:0030170">
    <property type="term" value="F:pyridoxal phosphate binding"/>
    <property type="evidence" value="ECO:0007669"/>
    <property type="project" value="InterPro"/>
</dbReference>
<evidence type="ECO:0000256" key="2">
    <source>
        <dbReference type="ARBA" id="ARBA00007441"/>
    </source>
</evidence>
<dbReference type="EC" id="2.6.1.-" evidence="6"/>
<comment type="cofactor">
    <cofactor evidence="1 6">
        <name>pyridoxal 5'-phosphate</name>
        <dbReference type="ChEBI" id="CHEBI:597326"/>
    </cofactor>
</comment>
<evidence type="ECO:0000256" key="3">
    <source>
        <dbReference type="ARBA" id="ARBA00022576"/>
    </source>
</evidence>
<comment type="similarity">
    <text evidence="2 6">Belongs to the class-I pyridoxal-phosphate-dependent aminotransferase family.</text>
</comment>
<keyword evidence="4 6" id="KW-0808">Transferase</keyword>
<evidence type="ECO:0000256" key="1">
    <source>
        <dbReference type="ARBA" id="ARBA00001933"/>
    </source>
</evidence>
<name>A0A150F679_9BACI</name>
<evidence type="ECO:0000313" key="9">
    <source>
        <dbReference type="Proteomes" id="UP000075430"/>
    </source>
</evidence>
<dbReference type="InterPro" id="IPR050596">
    <property type="entry name" value="AspAT/PAT-like"/>
</dbReference>
<proteinExistence type="inferred from homology"/>
<comment type="caution">
    <text evidence="8">The sequence shown here is derived from an EMBL/GenBank/DDBJ whole genome shotgun (WGS) entry which is preliminary data.</text>
</comment>
<dbReference type="InterPro" id="IPR015421">
    <property type="entry name" value="PyrdxlP-dep_Trfase_major"/>
</dbReference>
<dbReference type="GO" id="GO:0006520">
    <property type="term" value="P:amino acid metabolic process"/>
    <property type="evidence" value="ECO:0007669"/>
    <property type="project" value="InterPro"/>
</dbReference>
<feature type="domain" description="Aminotransferase class I/classII large" evidence="7">
    <location>
        <begin position="29"/>
        <end position="375"/>
    </location>
</feature>
<dbReference type="PANTHER" id="PTHR46383:SF4">
    <property type="entry name" value="AMINOTRANSFERASE"/>
    <property type="match status" value="1"/>
</dbReference>
<dbReference type="EMBL" id="LSBA01000018">
    <property type="protein sequence ID" value="KXZ18009.1"/>
    <property type="molecule type" value="Genomic_DNA"/>
</dbReference>
<dbReference type="PANTHER" id="PTHR46383">
    <property type="entry name" value="ASPARTATE AMINOTRANSFERASE"/>
    <property type="match status" value="1"/>
</dbReference>
<dbReference type="InterPro" id="IPR004838">
    <property type="entry name" value="NHTrfase_class1_PyrdxlP-BS"/>
</dbReference>
<dbReference type="Gene3D" id="3.40.640.10">
    <property type="entry name" value="Type I PLP-dependent aspartate aminotransferase-like (Major domain)"/>
    <property type="match status" value="1"/>
</dbReference>
<protein>
    <recommendedName>
        <fullName evidence="6">Aminotransferase</fullName>
        <ecNumber evidence="6">2.6.1.-</ecNumber>
    </recommendedName>
</protein>
<dbReference type="SUPFAM" id="SSF53383">
    <property type="entry name" value="PLP-dependent transferases"/>
    <property type="match status" value="1"/>
</dbReference>
<organism evidence="8 9">
    <name type="scientific">Bacillus nakamurai</name>
    <dbReference type="NCBI Taxonomy" id="1793963"/>
    <lineage>
        <taxon>Bacteria</taxon>
        <taxon>Bacillati</taxon>
        <taxon>Bacillota</taxon>
        <taxon>Bacilli</taxon>
        <taxon>Bacillales</taxon>
        <taxon>Bacillaceae</taxon>
        <taxon>Bacillus</taxon>
    </lineage>
</organism>
<dbReference type="FunFam" id="3.40.640.10:FF:000033">
    <property type="entry name" value="Aspartate aminotransferase"/>
    <property type="match status" value="1"/>
</dbReference>
<evidence type="ECO:0000259" key="7">
    <source>
        <dbReference type="Pfam" id="PF00155"/>
    </source>
</evidence>
<evidence type="ECO:0000256" key="5">
    <source>
        <dbReference type="ARBA" id="ARBA00022898"/>
    </source>
</evidence>
<gene>
    <name evidence="8" type="ORF">AXI58_17660</name>
</gene>
<keyword evidence="5" id="KW-0663">Pyridoxal phosphate</keyword>
<dbReference type="OrthoDB" id="9802328at2"/>
<accession>A0A150F679</accession>
<dbReference type="PRINTS" id="PR00753">
    <property type="entry name" value="ACCSYNTHASE"/>
</dbReference>
<dbReference type="NCBIfam" id="NF005817">
    <property type="entry name" value="PRK07683.1"/>
    <property type="match status" value="1"/>
</dbReference>
<dbReference type="InterPro" id="IPR004839">
    <property type="entry name" value="Aminotransferase_I/II_large"/>
</dbReference>